<dbReference type="SUPFAM" id="SSF75420">
    <property type="entry name" value="YhbC-like, N-terminal domain"/>
    <property type="match status" value="1"/>
</dbReference>
<gene>
    <name evidence="5" type="ORF">GBAR_LOCUS4023</name>
</gene>
<dbReference type="GO" id="GO:0000028">
    <property type="term" value="P:ribosomal small subunit assembly"/>
    <property type="evidence" value="ECO:0007669"/>
    <property type="project" value="TreeGrafter"/>
</dbReference>
<dbReference type="SUPFAM" id="SSF74942">
    <property type="entry name" value="YhbC-like, C-terminal domain"/>
    <property type="match status" value="1"/>
</dbReference>
<dbReference type="InterPro" id="IPR028998">
    <property type="entry name" value="RimP_C"/>
</dbReference>
<proteinExistence type="inferred from homology"/>
<dbReference type="HAMAP" id="MF_01077">
    <property type="entry name" value="RimP"/>
    <property type="match status" value="1"/>
</dbReference>
<evidence type="ECO:0000259" key="3">
    <source>
        <dbReference type="Pfam" id="PF02576"/>
    </source>
</evidence>
<evidence type="ECO:0000256" key="2">
    <source>
        <dbReference type="ARBA" id="ARBA00022517"/>
    </source>
</evidence>
<dbReference type="InterPro" id="IPR035956">
    <property type="entry name" value="RimP_N_sf"/>
</dbReference>
<dbReference type="PANTHER" id="PTHR33867:SF1">
    <property type="entry name" value="RIBOSOME MATURATION FACTOR RIMP"/>
    <property type="match status" value="1"/>
</dbReference>
<evidence type="ECO:0000256" key="1">
    <source>
        <dbReference type="ARBA" id="ARBA00022490"/>
    </source>
</evidence>
<dbReference type="InterPro" id="IPR003728">
    <property type="entry name" value="Ribosome_maturation_RimP"/>
</dbReference>
<organism evidence="5 6">
    <name type="scientific">Geodia barretti</name>
    <name type="common">Barrett's horny sponge</name>
    <dbReference type="NCBI Taxonomy" id="519541"/>
    <lineage>
        <taxon>Eukaryota</taxon>
        <taxon>Metazoa</taxon>
        <taxon>Porifera</taxon>
        <taxon>Demospongiae</taxon>
        <taxon>Heteroscleromorpha</taxon>
        <taxon>Tetractinellida</taxon>
        <taxon>Astrophorina</taxon>
        <taxon>Geodiidae</taxon>
        <taxon>Geodia</taxon>
    </lineage>
</organism>
<reference evidence="5" key="1">
    <citation type="submission" date="2023-03" db="EMBL/GenBank/DDBJ databases">
        <authorList>
            <person name="Steffen K."/>
            <person name="Cardenas P."/>
        </authorList>
    </citation>
    <scope>NUCLEOTIDE SEQUENCE</scope>
</reference>
<dbReference type="InterPro" id="IPR028989">
    <property type="entry name" value="RimP_N"/>
</dbReference>
<dbReference type="CDD" id="cd01734">
    <property type="entry name" value="YlxS_C"/>
    <property type="match status" value="1"/>
</dbReference>
<sequence>MRRESIGWVLRIVIDRVTPLPNTRGDSESVTVSDCQAVSMEVSAILDAEVTFEHAYTLEVSSPGLDRPLRQLDDFVRFRGRRVRIVTSEPIDGQRFVSGRIAAVQERTIVIDDGTTTRLVPESAVKRARLEVEF</sequence>
<keyword evidence="1" id="KW-0963">Cytoplasm</keyword>
<comment type="caution">
    <text evidence="5">The sequence shown here is derived from an EMBL/GenBank/DDBJ whole genome shotgun (WGS) entry which is preliminary data.</text>
</comment>
<evidence type="ECO:0000313" key="6">
    <source>
        <dbReference type="Proteomes" id="UP001174909"/>
    </source>
</evidence>
<dbReference type="AlphaFoldDB" id="A0AA35R744"/>
<dbReference type="EMBL" id="CASHTH010000573">
    <property type="protein sequence ID" value="CAI8004899.1"/>
    <property type="molecule type" value="Genomic_DNA"/>
</dbReference>
<feature type="domain" description="Ribosome maturation factor RimP N-terminal" evidence="3">
    <location>
        <begin position="3"/>
        <end position="66"/>
    </location>
</feature>
<dbReference type="Pfam" id="PF02576">
    <property type="entry name" value="RimP_N"/>
    <property type="match status" value="1"/>
</dbReference>
<keyword evidence="6" id="KW-1185">Reference proteome</keyword>
<dbReference type="GO" id="GO:0006412">
    <property type="term" value="P:translation"/>
    <property type="evidence" value="ECO:0007669"/>
    <property type="project" value="TreeGrafter"/>
</dbReference>
<keyword evidence="2" id="KW-0690">Ribosome biogenesis</keyword>
<feature type="domain" description="Ribosome maturation factor RimP C-terminal" evidence="4">
    <location>
        <begin position="69"/>
        <end position="134"/>
    </location>
</feature>
<dbReference type="PANTHER" id="PTHR33867">
    <property type="entry name" value="RIBOSOME MATURATION FACTOR RIMP"/>
    <property type="match status" value="1"/>
</dbReference>
<accession>A0AA35R744</accession>
<dbReference type="InterPro" id="IPR036847">
    <property type="entry name" value="RimP_C_sf"/>
</dbReference>
<protein>
    <submittedName>
        <fullName evidence="5">Ribosome maturation factor RimP</fullName>
    </submittedName>
</protein>
<dbReference type="Gene3D" id="3.30.300.70">
    <property type="entry name" value="RimP-like superfamily, N-terminal"/>
    <property type="match status" value="1"/>
</dbReference>
<evidence type="ECO:0000313" key="5">
    <source>
        <dbReference type="EMBL" id="CAI8004899.1"/>
    </source>
</evidence>
<evidence type="ECO:0000259" key="4">
    <source>
        <dbReference type="Pfam" id="PF17384"/>
    </source>
</evidence>
<dbReference type="Gene3D" id="2.30.30.180">
    <property type="entry name" value="Ribosome maturation factor RimP, C-terminal domain"/>
    <property type="match status" value="1"/>
</dbReference>
<dbReference type="GO" id="GO:0005829">
    <property type="term" value="C:cytosol"/>
    <property type="evidence" value="ECO:0007669"/>
    <property type="project" value="TreeGrafter"/>
</dbReference>
<dbReference type="Pfam" id="PF17384">
    <property type="entry name" value="DUF150_C"/>
    <property type="match status" value="1"/>
</dbReference>
<dbReference type="Proteomes" id="UP001174909">
    <property type="component" value="Unassembled WGS sequence"/>
</dbReference>
<name>A0AA35R744_GEOBA</name>